<gene>
    <name evidence="1" type="ORF">L6452_26138</name>
</gene>
<dbReference type="EMBL" id="CM042054">
    <property type="protein sequence ID" value="KAI3707527.1"/>
    <property type="molecule type" value="Genomic_DNA"/>
</dbReference>
<dbReference type="Proteomes" id="UP001055879">
    <property type="component" value="Linkage Group LG08"/>
</dbReference>
<reference evidence="2" key="1">
    <citation type="journal article" date="2022" name="Mol. Ecol. Resour.">
        <title>The genomes of chicory, endive, great burdock and yacon provide insights into Asteraceae palaeo-polyploidization history and plant inulin production.</title>
        <authorList>
            <person name="Fan W."/>
            <person name="Wang S."/>
            <person name="Wang H."/>
            <person name="Wang A."/>
            <person name="Jiang F."/>
            <person name="Liu H."/>
            <person name="Zhao H."/>
            <person name="Xu D."/>
            <person name="Zhang Y."/>
        </authorList>
    </citation>
    <scope>NUCLEOTIDE SEQUENCE [LARGE SCALE GENOMIC DNA]</scope>
    <source>
        <strain evidence="2">cv. Niubang</strain>
    </source>
</reference>
<sequence length="132" mass="13960">MVGWSCASFIFFGRRPILDLCKPQGQSNRSVVVGFCSARANTRESGSGGPGVGARRNPGVGWWWPGSRGLRKPGSRLVDAWETGWSPGEGHSGRSGVSEPGETSRGDQERSNSGETRGDREVDPGIGEAKSG</sequence>
<evidence type="ECO:0000313" key="2">
    <source>
        <dbReference type="Proteomes" id="UP001055879"/>
    </source>
</evidence>
<evidence type="ECO:0000313" key="1">
    <source>
        <dbReference type="EMBL" id="KAI3707527.1"/>
    </source>
</evidence>
<name>A0ACB9ABD5_ARCLA</name>
<proteinExistence type="predicted"/>
<organism evidence="1 2">
    <name type="scientific">Arctium lappa</name>
    <name type="common">Greater burdock</name>
    <name type="synonym">Lappa major</name>
    <dbReference type="NCBI Taxonomy" id="4217"/>
    <lineage>
        <taxon>Eukaryota</taxon>
        <taxon>Viridiplantae</taxon>
        <taxon>Streptophyta</taxon>
        <taxon>Embryophyta</taxon>
        <taxon>Tracheophyta</taxon>
        <taxon>Spermatophyta</taxon>
        <taxon>Magnoliopsida</taxon>
        <taxon>eudicotyledons</taxon>
        <taxon>Gunneridae</taxon>
        <taxon>Pentapetalae</taxon>
        <taxon>asterids</taxon>
        <taxon>campanulids</taxon>
        <taxon>Asterales</taxon>
        <taxon>Asteraceae</taxon>
        <taxon>Carduoideae</taxon>
        <taxon>Cardueae</taxon>
        <taxon>Arctiinae</taxon>
        <taxon>Arctium</taxon>
    </lineage>
</organism>
<comment type="caution">
    <text evidence="1">The sequence shown here is derived from an EMBL/GenBank/DDBJ whole genome shotgun (WGS) entry which is preliminary data.</text>
</comment>
<keyword evidence="2" id="KW-1185">Reference proteome</keyword>
<reference evidence="1 2" key="2">
    <citation type="journal article" date="2022" name="Mol. Ecol. Resour.">
        <title>The genomes of chicory, endive, great burdock and yacon provide insights into Asteraceae paleo-polyploidization history and plant inulin production.</title>
        <authorList>
            <person name="Fan W."/>
            <person name="Wang S."/>
            <person name="Wang H."/>
            <person name="Wang A."/>
            <person name="Jiang F."/>
            <person name="Liu H."/>
            <person name="Zhao H."/>
            <person name="Xu D."/>
            <person name="Zhang Y."/>
        </authorList>
    </citation>
    <scope>NUCLEOTIDE SEQUENCE [LARGE SCALE GENOMIC DNA]</scope>
    <source>
        <strain evidence="2">cv. Niubang</strain>
    </source>
</reference>
<accession>A0ACB9ABD5</accession>
<protein>
    <submittedName>
        <fullName evidence="1">Uncharacterized protein</fullName>
    </submittedName>
</protein>